<gene>
    <name evidence="1" type="ORF">FNB15_17070</name>
</gene>
<dbReference type="Gene3D" id="2.60.120.330">
    <property type="entry name" value="B-lactam Antibiotic, Isopenicillin N Synthase, Chain"/>
    <property type="match status" value="1"/>
</dbReference>
<name>A0A516H4Z8_9PROT</name>
<evidence type="ECO:0000313" key="2">
    <source>
        <dbReference type="Proteomes" id="UP000317496"/>
    </source>
</evidence>
<reference evidence="1 2" key="1">
    <citation type="submission" date="2019-07" db="EMBL/GenBank/DDBJ databases">
        <title>Genome sequencing for Ferrovibrio sp. K5.</title>
        <authorList>
            <person name="Park S.-J."/>
        </authorList>
    </citation>
    <scope>NUCLEOTIDE SEQUENCE [LARGE SCALE GENOMIC DNA]</scope>
    <source>
        <strain evidence="1 2">K5</strain>
    </source>
</reference>
<dbReference type="InterPro" id="IPR027443">
    <property type="entry name" value="IPNS-like_sf"/>
</dbReference>
<sequence length="297" mass="33186">MIQTSIIPDHQTVFGHLSSRFDLEAAMQPLLGRTPTLQRYDLSLDLPTLETACREVIGHHGLRGFRNTADDVASPAYGSLSLTCNPDVAGDPHSATLGSAHLRNGQYFYGTRDTQAQMPKLKGDYYDSYGFRQLTPAANHGALGELLRGFTLPVIRSRLSVIPGDNPEALKDSYGWHRDENIFHNLRINIPVWTAPEYLLEIEAMLPQPEAGSATAQRHHLRRGFAWSWDTNQPHRVFARGLTAQSRCHLVIGLAPWFDYDAANDAWSPNQWFGRVHPHDLVADGLAHPLIRAGRRS</sequence>
<accession>A0A516H4Z8</accession>
<evidence type="ECO:0008006" key="3">
    <source>
        <dbReference type="Google" id="ProtNLM"/>
    </source>
</evidence>
<dbReference type="EMBL" id="CP041636">
    <property type="protein sequence ID" value="QDO98873.1"/>
    <property type="molecule type" value="Genomic_DNA"/>
</dbReference>
<dbReference type="OrthoDB" id="9834364at2"/>
<organism evidence="1 2">
    <name type="scientific">Ferrovibrio terrae</name>
    <dbReference type="NCBI Taxonomy" id="2594003"/>
    <lineage>
        <taxon>Bacteria</taxon>
        <taxon>Pseudomonadati</taxon>
        <taxon>Pseudomonadota</taxon>
        <taxon>Alphaproteobacteria</taxon>
        <taxon>Rhodospirillales</taxon>
        <taxon>Rhodospirillaceae</taxon>
        <taxon>Ferrovibrio</taxon>
    </lineage>
</organism>
<proteinExistence type="predicted"/>
<dbReference type="Proteomes" id="UP000317496">
    <property type="component" value="Chromosome"/>
</dbReference>
<evidence type="ECO:0000313" key="1">
    <source>
        <dbReference type="EMBL" id="QDO98873.1"/>
    </source>
</evidence>
<keyword evidence="2" id="KW-1185">Reference proteome</keyword>
<dbReference type="KEGG" id="fer:FNB15_17070"/>
<protein>
    <recommendedName>
        <fullName evidence="3">Phytanoyl-CoA dioxygenase family protein</fullName>
    </recommendedName>
</protein>
<dbReference type="AlphaFoldDB" id="A0A516H4Z8"/>
<dbReference type="RefSeq" id="WP_144257870.1">
    <property type="nucleotide sequence ID" value="NZ_CP041636.1"/>
</dbReference>